<dbReference type="KEGG" id="qsa:O6P43_004859"/>
<protein>
    <submittedName>
        <fullName evidence="9">Blue copper protein</fullName>
    </submittedName>
</protein>
<keyword evidence="7" id="KW-0732">Signal</keyword>
<keyword evidence="3" id="KW-0249">Electron transport</keyword>
<evidence type="ECO:0000256" key="3">
    <source>
        <dbReference type="ARBA" id="ARBA00022982"/>
    </source>
</evidence>
<feature type="signal peptide" evidence="7">
    <location>
        <begin position="1"/>
        <end position="23"/>
    </location>
</feature>
<dbReference type="EMBL" id="JARAOO010000003">
    <property type="protein sequence ID" value="KAJ7974853.1"/>
    <property type="molecule type" value="Genomic_DNA"/>
</dbReference>
<evidence type="ECO:0000256" key="7">
    <source>
        <dbReference type="SAM" id="SignalP"/>
    </source>
</evidence>
<gene>
    <name evidence="9" type="ORF">O6P43_004859</name>
</gene>
<dbReference type="Gene3D" id="2.60.40.420">
    <property type="entry name" value="Cupredoxins - blue copper proteins"/>
    <property type="match status" value="1"/>
</dbReference>
<name>A0AAD7Q4P7_QUISA</name>
<keyword evidence="6" id="KW-0472">Membrane</keyword>
<accession>A0AAD7Q4P7</accession>
<comment type="caution">
    <text evidence="9">The sequence shown here is derived from an EMBL/GenBank/DDBJ whole genome shotgun (WGS) entry which is preliminary data.</text>
</comment>
<dbReference type="FunFam" id="2.60.40.420:FF:000003">
    <property type="entry name" value="Blue copper"/>
    <property type="match status" value="1"/>
</dbReference>
<evidence type="ECO:0000313" key="10">
    <source>
        <dbReference type="Proteomes" id="UP001163823"/>
    </source>
</evidence>
<feature type="chain" id="PRO_5042236116" evidence="7">
    <location>
        <begin position="24"/>
        <end position="192"/>
    </location>
</feature>
<feature type="transmembrane region" description="Helical" evidence="6">
    <location>
        <begin position="171"/>
        <end position="189"/>
    </location>
</feature>
<keyword evidence="10" id="KW-1185">Reference proteome</keyword>
<evidence type="ECO:0000256" key="2">
    <source>
        <dbReference type="ARBA" id="ARBA00022723"/>
    </source>
</evidence>
<evidence type="ECO:0000256" key="4">
    <source>
        <dbReference type="ARBA" id="ARBA00023008"/>
    </source>
</evidence>
<proteinExistence type="predicted"/>
<evidence type="ECO:0000313" key="9">
    <source>
        <dbReference type="EMBL" id="KAJ7974853.1"/>
    </source>
</evidence>
<evidence type="ECO:0000256" key="6">
    <source>
        <dbReference type="SAM" id="Phobius"/>
    </source>
</evidence>
<evidence type="ECO:0000256" key="5">
    <source>
        <dbReference type="ARBA" id="ARBA00023180"/>
    </source>
</evidence>
<evidence type="ECO:0000259" key="8">
    <source>
        <dbReference type="PROSITE" id="PS51485"/>
    </source>
</evidence>
<dbReference type="InterPro" id="IPR039391">
    <property type="entry name" value="Phytocyanin-like"/>
</dbReference>
<dbReference type="InterPro" id="IPR003245">
    <property type="entry name" value="Phytocyanin_dom"/>
</dbReference>
<feature type="domain" description="Phytocyanin" evidence="8">
    <location>
        <begin position="24"/>
        <end position="122"/>
    </location>
</feature>
<dbReference type="PROSITE" id="PS51485">
    <property type="entry name" value="PHYTOCYANIN"/>
    <property type="match status" value="1"/>
</dbReference>
<organism evidence="9 10">
    <name type="scientific">Quillaja saponaria</name>
    <name type="common">Soap bark tree</name>
    <dbReference type="NCBI Taxonomy" id="32244"/>
    <lineage>
        <taxon>Eukaryota</taxon>
        <taxon>Viridiplantae</taxon>
        <taxon>Streptophyta</taxon>
        <taxon>Embryophyta</taxon>
        <taxon>Tracheophyta</taxon>
        <taxon>Spermatophyta</taxon>
        <taxon>Magnoliopsida</taxon>
        <taxon>eudicotyledons</taxon>
        <taxon>Gunneridae</taxon>
        <taxon>Pentapetalae</taxon>
        <taxon>rosids</taxon>
        <taxon>fabids</taxon>
        <taxon>Fabales</taxon>
        <taxon>Quillajaceae</taxon>
        <taxon>Quillaja</taxon>
    </lineage>
</organism>
<sequence length="192" mass="20770">MDQTVIIIYVLLAAFVFITTCNATTYTVGDTSGWDISTNLDAWTNDKKFTVGDVLVFQYSSSHSVSEVNQENFNNCNTSNPLKTYANGNSTVSLTKAGGRYFVCGNKLHCFGGMKLQVHVDDNRTYSPAAAPKAVAGSFSQVHGESLPRPSSKSNNVHNSAGHVNCASDNIANLIALIVFWFTISVYVANLI</sequence>
<dbReference type="GO" id="GO:0005886">
    <property type="term" value="C:plasma membrane"/>
    <property type="evidence" value="ECO:0007669"/>
    <property type="project" value="TreeGrafter"/>
</dbReference>
<keyword evidence="2" id="KW-0479">Metal-binding</keyword>
<dbReference type="SUPFAM" id="SSF49503">
    <property type="entry name" value="Cupredoxins"/>
    <property type="match status" value="1"/>
</dbReference>
<keyword evidence="6" id="KW-1133">Transmembrane helix</keyword>
<dbReference type="Pfam" id="PF02298">
    <property type="entry name" value="Cu_bind_like"/>
    <property type="match status" value="1"/>
</dbReference>
<keyword evidence="4" id="KW-0186">Copper</keyword>
<keyword evidence="5" id="KW-0325">Glycoprotein</keyword>
<dbReference type="Proteomes" id="UP001163823">
    <property type="component" value="Chromosome 3"/>
</dbReference>
<dbReference type="PANTHER" id="PTHR33021">
    <property type="entry name" value="BLUE COPPER PROTEIN"/>
    <property type="match status" value="1"/>
</dbReference>
<evidence type="ECO:0000256" key="1">
    <source>
        <dbReference type="ARBA" id="ARBA00022448"/>
    </source>
</evidence>
<keyword evidence="1" id="KW-0813">Transport</keyword>
<dbReference type="GO" id="GO:0046872">
    <property type="term" value="F:metal ion binding"/>
    <property type="evidence" value="ECO:0007669"/>
    <property type="project" value="UniProtKB-KW"/>
</dbReference>
<dbReference type="CDD" id="cd04216">
    <property type="entry name" value="Phytocyanin"/>
    <property type="match status" value="1"/>
</dbReference>
<dbReference type="InterPro" id="IPR008972">
    <property type="entry name" value="Cupredoxin"/>
</dbReference>
<dbReference type="AlphaFoldDB" id="A0AAD7Q4P7"/>
<keyword evidence="6" id="KW-0812">Transmembrane</keyword>
<dbReference type="GO" id="GO:0009055">
    <property type="term" value="F:electron transfer activity"/>
    <property type="evidence" value="ECO:0007669"/>
    <property type="project" value="InterPro"/>
</dbReference>
<reference evidence="9" key="1">
    <citation type="journal article" date="2023" name="Science">
        <title>Elucidation of the pathway for biosynthesis of saponin adjuvants from the soapbark tree.</title>
        <authorList>
            <person name="Reed J."/>
            <person name="Orme A."/>
            <person name="El-Demerdash A."/>
            <person name="Owen C."/>
            <person name="Martin L.B.B."/>
            <person name="Misra R.C."/>
            <person name="Kikuchi S."/>
            <person name="Rejzek M."/>
            <person name="Martin A.C."/>
            <person name="Harkess A."/>
            <person name="Leebens-Mack J."/>
            <person name="Louveau T."/>
            <person name="Stephenson M.J."/>
            <person name="Osbourn A."/>
        </authorList>
    </citation>
    <scope>NUCLEOTIDE SEQUENCE</scope>
    <source>
        <strain evidence="9">S10</strain>
    </source>
</reference>
<dbReference type="PANTHER" id="PTHR33021:SF70">
    <property type="entry name" value="PHYTOCYANIN DOMAIN-CONTAINING PROTEIN"/>
    <property type="match status" value="1"/>
</dbReference>